<dbReference type="Proteomes" id="UP001497680">
    <property type="component" value="Unassembled WGS sequence"/>
</dbReference>
<gene>
    <name evidence="1" type="ORF">F4821DRAFT_110856</name>
</gene>
<protein>
    <submittedName>
        <fullName evidence="1">Uncharacterized protein</fullName>
    </submittedName>
</protein>
<evidence type="ECO:0000313" key="2">
    <source>
        <dbReference type="Proteomes" id="UP001497680"/>
    </source>
</evidence>
<sequence length="489" mass="51713">MSAIEMMLTAKQPVHGYRPVHDLPTPPRSSPPLSVQDSFQKHIGLPQQQSPSTKPMSAPHRGLPLPAAMTLPQPPPPGPGPPHPPAPGPPLHSQGPPPVPSPHSQALGALPAPPQHPSSEESMRSWLMAKAEEDRRKQEEEKTRQETLRLEQRKLEYEMLRTSLDRGIPPPMVPVVFAGMSGGTLPQAALEWAQQYLIPQQGHAAQILPAQGAVSPEHRRESSQYGAPQQYGGIPSTPGTGGGGPASFVAYQGPGSPARPRAHTLSMGGAVGRPLGGSALPRLNTGEGAPGPPSIPHPPHLAHQAAAPQQDTQSPSIYFHHWQPPNTQGGSNQPGTPSVESPKKRKATGPQQAAPPPSQRFRSPPIQHGGPTTLSNPPPGRRRGHSRQRSDISSYRGRGFNPHRGLSPSLGVTREAAMGESSQQPRSSAHSVSSLLSDQPSPRYASEIRTQQGESERRNSPAISDERSRGGAHGGGSASGPPGSGREND</sequence>
<proteinExistence type="predicted"/>
<organism evidence="1 2">
    <name type="scientific">Hypoxylon rubiginosum</name>
    <dbReference type="NCBI Taxonomy" id="110542"/>
    <lineage>
        <taxon>Eukaryota</taxon>
        <taxon>Fungi</taxon>
        <taxon>Dikarya</taxon>
        <taxon>Ascomycota</taxon>
        <taxon>Pezizomycotina</taxon>
        <taxon>Sordariomycetes</taxon>
        <taxon>Xylariomycetidae</taxon>
        <taxon>Xylariales</taxon>
        <taxon>Hypoxylaceae</taxon>
        <taxon>Hypoxylon</taxon>
    </lineage>
</organism>
<evidence type="ECO:0000313" key="1">
    <source>
        <dbReference type="EMBL" id="KAI6092772.1"/>
    </source>
</evidence>
<comment type="caution">
    <text evidence="1">The sequence shown here is derived from an EMBL/GenBank/DDBJ whole genome shotgun (WGS) entry which is preliminary data.</text>
</comment>
<dbReference type="EMBL" id="MU394282">
    <property type="protein sequence ID" value="KAI6092772.1"/>
    <property type="molecule type" value="Genomic_DNA"/>
</dbReference>
<reference evidence="1 2" key="1">
    <citation type="journal article" date="2022" name="New Phytol.">
        <title>Ecological generalism drives hyperdiversity of secondary metabolite gene clusters in xylarialean endophytes.</title>
        <authorList>
            <person name="Franco M.E.E."/>
            <person name="Wisecaver J.H."/>
            <person name="Arnold A.E."/>
            <person name="Ju Y.M."/>
            <person name="Slot J.C."/>
            <person name="Ahrendt S."/>
            <person name="Moore L.P."/>
            <person name="Eastman K.E."/>
            <person name="Scott K."/>
            <person name="Konkel Z."/>
            <person name="Mondo S.J."/>
            <person name="Kuo A."/>
            <person name="Hayes R.D."/>
            <person name="Haridas S."/>
            <person name="Andreopoulos B."/>
            <person name="Riley R."/>
            <person name="LaButti K."/>
            <person name="Pangilinan J."/>
            <person name="Lipzen A."/>
            <person name="Amirebrahimi M."/>
            <person name="Yan J."/>
            <person name="Adam C."/>
            <person name="Keymanesh K."/>
            <person name="Ng V."/>
            <person name="Louie K."/>
            <person name="Northen T."/>
            <person name="Drula E."/>
            <person name="Henrissat B."/>
            <person name="Hsieh H.M."/>
            <person name="Youens-Clark K."/>
            <person name="Lutzoni F."/>
            <person name="Miadlikowska J."/>
            <person name="Eastwood D.C."/>
            <person name="Hamelin R.C."/>
            <person name="Grigoriev I.V."/>
            <person name="U'Ren J.M."/>
        </authorList>
    </citation>
    <scope>NUCLEOTIDE SEQUENCE [LARGE SCALE GENOMIC DNA]</scope>
    <source>
        <strain evidence="1 2">ER1909</strain>
    </source>
</reference>
<name>A0ACC0DK99_9PEZI</name>
<accession>A0ACC0DK99</accession>
<keyword evidence="2" id="KW-1185">Reference proteome</keyword>